<organism evidence="2 3">
    <name type="scientific">Candidatus Iainarchaeum sp</name>
    <dbReference type="NCBI Taxonomy" id="3101447"/>
    <lineage>
        <taxon>Archaea</taxon>
        <taxon>Candidatus Iainarchaeota</taxon>
        <taxon>Candidatus Iainarchaeia</taxon>
        <taxon>Candidatus Iainarchaeales</taxon>
        <taxon>Candidatus Iainarchaeaceae</taxon>
        <taxon>Candidatus Iainarchaeum</taxon>
    </lineage>
</organism>
<dbReference type="EMBL" id="JAGVWE010000002">
    <property type="protein sequence ID" value="MBS3062382.1"/>
    <property type="molecule type" value="Genomic_DNA"/>
</dbReference>
<evidence type="ECO:0000313" key="3">
    <source>
        <dbReference type="Proteomes" id="UP000678237"/>
    </source>
</evidence>
<proteinExistence type="predicted"/>
<dbReference type="AlphaFoldDB" id="A0A8T4L919"/>
<reference evidence="2" key="1">
    <citation type="submission" date="2021-03" db="EMBL/GenBank/DDBJ databases">
        <authorList>
            <person name="Jaffe A."/>
        </authorList>
    </citation>
    <scope>NUCLEOTIDE SEQUENCE</scope>
    <source>
        <strain evidence="2">RIFCSPLOWO2_01_FULL_58_19</strain>
    </source>
</reference>
<protein>
    <submittedName>
        <fullName evidence="2">Uncharacterized protein</fullName>
    </submittedName>
</protein>
<gene>
    <name evidence="2" type="ORF">J4203_00785</name>
</gene>
<keyword evidence="1" id="KW-1133">Transmembrane helix</keyword>
<feature type="transmembrane region" description="Helical" evidence="1">
    <location>
        <begin position="21"/>
        <end position="40"/>
    </location>
</feature>
<evidence type="ECO:0000313" key="2">
    <source>
        <dbReference type="EMBL" id="MBS3062382.1"/>
    </source>
</evidence>
<keyword evidence="1" id="KW-0812">Transmembrane</keyword>
<accession>A0A8T4L919</accession>
<reference evidence="2" key="2">
    <citation type="submission" date="2021-05" db="EMBL/GenBank/DDBJ databases">
        <title>Protein family content uncovers lineage relationships and bacterial pathway maintenance mechanisms in DPANN archaea.</title>
        <authorList>
            <person name="Castelle C.J."/>
            <person name="Meheust R."/>
            <person name="Jaffe A.L."/>
            <person name="Seitz K."/>
            <person name="Gong X."/>
            <person name="Baker B.J."/>
            <person name="Banfield J.F."/>
        </authorList>
    </citation>
    <scope>NUCLEOTIDE SEQUENCE</scope>
    <source>
        <strain evidence="2">RIFCSPLOWO2_01_FULL_58_19</strain>
    </source>
</reference>
<evidence type="ECO:0000256" key="1">
    <source>
        <dbReference type="SAM" id="Phobius"/>
    </source>
</evidence>
<comment type="caution">
    <text evidence="2">The sequence shown here is derived from an EMBL/GenBank/DDBJ whole genome shotgun (WGS) entry which is preliminary data.</text>
</comment>
<keyword evidence="1" id="KW-0472">Membrane</keyword>
<dbReference type="Proteomes" id="UP000678237">
    <property type="component" value="Unassembled WGS sequence"/>
</dbReference>
<sequence>MPRFFRQPPRRPLQPRRRRRWMVPLLGGVTAAALGTMGWMTHQVLRMPSPEAPARPGMVRVDAPHTGTRGMVPQMGTRVPRRRANMTEPAPAIRAPQPPTEPFAWLEGRTGLLWEKVREMKRTGALDAWQKEIEARRNAMSETEKAGIEAYLRGLTEAKAAALLLPELEPHNAVYSTQLLGKYIEQVFRFGPEKAAEMRKNELRGLLTQLAEKPELLKDLRYSQALRVASLDYLKDDFKLDRAWRPVVHDMYVALNDCFEQAARYYPEGDPRREVLLREVDPLRSLLRFSRGYPIESNTQRRANEILEAFAATREVDVNIDAAVANALKKSLTPEEIEAMVNSTDRLIEWILKQRAGLKW</sequence>
<name>A0A8T4L919_9ARCH</name>